<name>A0A7K3M7T1_9ACTN</name>
<evidence type="ECO:0000313" key="3">
    <source>
        <dbReference type="Proteomes" id="UP000460435"/>
    </source>
</evidence>
<dbReference type="Pfam" id="PF00903">
    <property type="entry name" value="Glyoxalase"/>
    <property type="match status" value="1"/>
</dbReference>
<dbReference type="PANTHER" id="PTHR36437:SF2">
    <property type="entry name" value="GLYOXALASE_BLEOMYCIN RESISTANCE PROTEIN_DIOXYGENASE"/>
    <property type="match status" value="1"/>
</dbReference>
<organism evidence="2 3">
    <name type="scientific">Phytoactinopolyspora mesophila</name>
    <dbReference type="NCBI Taxonomy" id="2650750"/>
    <lineage>
        <taxon>Bacteria</taxon>
        <taxon>Bacillati</taxon>
        <taxon>Actinomycetota</taxon>
        <taxon>Actinomycetes</taxon>
        <taxon>Jiangellales</taxon>
        <taxon>Jiangellaceae</taxon>
        <taxon>Phytoactinopolyspora</taxon>
    </lineage>
</organism>
<feature type="domain" description="VOC" evidence="1">
    <location>
        <begin position="13"/>
        <end position="129"/>
    </location>
</feature>
<evidence type="ECO:0000259" key="1">
    <source>
        <dbReference type="PROSITE" id="PS51819"/>
    </source>
</evidence>
<dbReference type="AlphaFoldDB" id="A0A7K3M7T1"/>
<sequence>MRTKRTETDVIQKIGVISVPVHDQQRAKEFFTGVLGFAEVRDEPYTSEARWIELAPEGAETAITLVTWFPAMPPGGLAGMVLKSDDVTRVHKSVAESAASDVTDPVSAPWGTSFTFTDTEGNGWIVQQD</sequence>
<dbReference type="PANTHER" id="PTHR36437">
    <property type="entry name" value="GLYOXALASE/BLEOMYCIN RESISTANCE PROTEIN/DIOXYGENASE"/>
    <property type="match status" value="1"/>
</dbReference>
<dbReference type="InterPro" id="IPR004360">
    <property type="entry name" value="Glyas_Fos-R_dOase_dom"/>
</dbReference>
<reference evidence="2 3" key="1">
    <citation type="submission" date="2019-11" db="EMBL/GenBank/DDBJ databases">
        <authorList>
            <person name="Li X.-J."/>
            <person name="Feng X.-M."/>
        </authorList>
    </citation>
    <scope>NUCLEOTIDE SEQUENCE [LARGE SCALE GENOMIC DNA]</scope>
    <source>
        <strain evidence="2 3">XMNu-373</strain>
    </source>
</reference>
<dbReference type="InterPro" id="IPR037523">
    <property type="entry name" value="VOC_core"/>
</dbReference>
<dbReference type="Proteomes" id="UP000460435">
    <property type="component" value="Unassembled WGS sequence"/>
</dbReference>
<dbReference type="EMBL" id="WLZY01000007">
    <property type="protein sequence ID" value="NDL59240.1"/>
    <property type="molecule type" value="Genomic_DNA"/>
</dbReference>
<accession>A0A7K3M7T1</accession>
<evidence type="ECO:0000313" key="2">
    <source>
        <dbReference type="EMBL" id="NDL59240.1"/>
    </source>
</evidence>
<comment type="caution">
    <text evidence="2">The sequence shown here is derived from an EMBL/GenBank/DDBJ whole genome shotgun (WGS) entry which is preliminary data.</text>
</comment>
<dbReference type="Gene3D" id="3.10.180.10">
    <property type="entry name" value="2,3-Dihydroxybiphenyl 1,2-Dioxygenase, domain 1"/>
    <property type="match status" value="1"/>
</dbReference>
<gene>
    <name evidence="2" type="ORF">F7O44_19400</name>
</gene>
<dbReference type="InterPro" id="IPR029068">
    <property type="entry name" value="Glyas_Bleomycin-R_OHBP_Dase"/>
</dbReference>
<dbReference type="SUPFAM" id="SSF54593">
    <property type="entry name" value="Glyoxalase/Bleomycin resistance protein/Dihydroxybiphenyl dioxygenase"/>
    <property type="match status" value="1"/>
</dbReference>
<protein>
    <recommendedName>
        <fullName evidence="1">VOC domain-containing protein</fullName>
    </recommendedName>
</protein>
<keyword evidence="3" id="KW-1185">Reference proteome</keyword>
<dbReference type="PROSITE" id="PS51819">
    <property type="entry name" value="VOC"/>
    <property type="match status" value="1"/>
</dbReference>
<proteinExistence type="predicted"/>